<name>A0A8K0K0M3_LADFU</name>
<keyword evidence="4 6" id="KW-0472">Membrane</keyword>
<dbReference type="EMBL" id="KZ308269">
    <property type="protein sequence ID" value="KAG8226135.1"/>
    <property type="molecule type" value="Genomic_DNA"/>
</dbReference>
<evidence type="ECO:0000313" key="9">
    <source>
        <dbReference type="Proteomes" id="UP000792457"/>
    </source>
</evidence>
<dbReference type="Gene3D" id="1.20.1070.10">
    <property type="entry name" value="Rhodopsin 7-helix transmembrane proteins"/>
    <property type="match status" value="1"/>
</dbReference>
<keyword evidence="7" id="KW-0732">Signal</keyword>
<evidence type="ECO:0000256" key="6">
    <source>
        <dbReference type="SAM" id="Phobius"/>
    </source>
</evidence>
<dbReference type="AlphaFoldDB" id="A0A8K0K0M3"/>
<keyword evidence="9" id="KW-1185">Reference proteome</keyword>
<reference evidence="8" key="2">
    <citation type="submission" date="2017-10" db="EMBL/GenBank/DDBJ databases">
        <title>Ladona fulva Genome sequencing and assembly.</title>
        <authorList>
            <person name="Murali S."/>
            <person name="Richards S."/>
            <person name="Bandaranaike D."/>
            <person name="Bellair M."/>
            <person name="Blankenburg K."/>
            <person name="Chao H."/>
            <person name="Dinh H."/>
            <person name="Doddapaneni H."/>
            <person name="Dugan-Rocha S."/>
            <person name="Elkadiri S."/>
            <person name="Gnanaolivu R."/>
            <person name="Hernandez B."/>
            <person name="Skinner E."/>
            <person name="Javaid M."/>
            <person name="Lee S."/>
            <person name="Li M."/>
            <person name="Ming W."/>
            <person name="Munidasa M."/>
            <person name="Muniz J."/>
            <person name="Nguyen L."/>
            <person name="Hughes D."/>
            <person name="Osuji N."/>
            <person name="Pu L.-L."/>
            <person name="Puazo M."/>
            <person name="Qu C."/>
            <person name="Quiroz J."/>
            <person name="Raj R."/>
            <person name="Weissenberger G."/>
            <person name="Xin Y."/>
            <person name="Zou X."/>
            <person name="Han Y."/>
            <person name="Worley K."/>
            <person name="Muzny D."/>
            <person name="Gibbs R."/>
        </authorList>
    </citation>
    <scope>NUCLEOTIDE SEQUENCE</scope>
    <source>
        <strain evidence="8">Sampled in the wild</strain>
    </source>
</reference>
<comment type="subcellular location">
    <subcellularLocation>
        <location evidence="1">Membrane</location>
    </subcellularLocation>
</comment>
<proteinExistence type="predicted"/>
<dbReference type="OrthoDB" id="2132067at2759"/>
<comment type="caution">
    <text evidence="8">The sequence shown here is derived from an EMBL/GenBank/DDBJ whole genome shotgun (WGS) entry which is preliminary data.</text>
</comment>
<evidence type="ECO:0000256" key="5">
    <source>
        <dbReference type="SAM" id="MobiDB-lite"/>
    </source>
</evidence>
<accession>A0A8K0K0M3</accession>
<evidence type="ECO:0000256" key="1">
    <source>
        <dbReference type="ARBA" id="ARBA00004370"/>
    </source>
</evidence>
<evidence type="ECO:0000256" key="4">
    <source>
        <dbReference type="ARBA" id="ARBA00023136"/>
    </source>
</evidence>
<sequence length="219" mass="23926">MARITSSTIYLSLYLIAVASARSRHRQNVLSRPEFSEDPLLWAPAFFSSEVSLGNRQWEEERPSELRTERPTAPSADVAVTDIGSSENPTDAEGDQSSEGKKEEYDYDYDLDAALSTFNWAELVPALVVYSLTFVAGVTGNFLIIMATTSCCKGAFGGIESRYGMASASGRLQTPSPTNVFLASLASADLLLILICIPVKVSASLISCFMKFRENRQNI</sequence>
<keyword evidence="3 6" id="KW-1133">Transmembrane helix</keyword>
<dbReference type="SUPFAM" id="SSF81321">
    <property type="entry name" value="Family A G protein-coupled receptor-like"/>
    <property type="match status" value="1"/>
</dbReference>
<dbReference type="InterPro" id="IPR000276">
    <property type="entry name" value="GPCR_Rhodpsn"/>
</dbReference>
<feature type="signal peptide" evidence="7">
    <location>
        <begin position="1"/>
        <end position="21"/>
    </location>
</feature>
<protein>
    <submittedName>
        <fullName evidence="8">Uncharacterized protein</fullName>
    </submittedName>
</protein>
<evidence type="ECO:0000256" key="3">
    <source>
        <dbReference type="ARBA" id="ARBA00022989"/>
    </source>
</evidence>
<feature type="chain" id="PRO_5035466580" evidence="7">
    <location>
        <begin position="22"/>
        <end position="219"/>
    </location>
</feature>
<feature type="region of interest" description="Disordered" evidence="5">
    <location>
        <begin position="57"/>
        <end position="102"/>
    </location>
</feature>
<dbReference type="PRINTS" id="PR00237">
    <property type="entry name" value="GPCRRHODOPSN"/>
</dbReference>
<reference evidence="8" key="1">
    <citation type="submission" date="2013-04" db="EMBL/GenBank/DDBJ databases">
        <authorList>
            <person name="Qu J."/>
            <person name="Murali S.C."/>
            <person name="Bandaranaike D."/>
            <person name="Bellair M."/>
            <person name="Blankenburg K."/>
            <person name="Chao H."/>
            <person name="Dinh H."/>
            <person name="Doddapaneni H."/>
            <person name="Downs B."/>
            <person name="Dugan-Rocha S."/>
            <person name="Elkadiri S."/>
            <person name="Gnanaolivu R.D."/>
            <person name="Hernandez B."/>
            <person name="Javaid M."/>
            <person name="Jayaseelan J.C."/>
            <person name="Lee S."/>
            <person name="Li M."/>
            <person name="Ming W."/>
            <person name="Munidasa M."/>
            <person name="Muniz J."/>
            <person name="Nguyen L."/>
            <person name="Ongeri F."/>
            <person name="Osuji N."/>
            <person name="Pu L.-L."/>
            <person name="Puazo M."/>
            <person name="Qu C."/>
            <person name="Quiroz J."/>
            <person name="Raj R."/>
            <person name="Weissenberger G."/>
            <person name="Xin Y."/>
            <person name="Zou X."/>
            <person name="Han Y."/>
            <person name="Richards S."/>
            <person name="Worley K."/>
            <person name="Muzny D."/>
            <person name="Gibbs R."/>
        </authorList>
    </citation>
    <scope>NUCLEOTIDE SEQUENCE</scope>
    <source>
        <strain evidence="8">Sampled in the wild</strain>
    </source>
</reference>
<feature type="transmembrane region" description="Helical" evidence="6">
    <location>
        <begin position="190"/>
        <end position="210"/>
    </location>
</feature>
<keyword evidence="2 6" id="KW-0812">Transmembrane</keyword>
<evidence type="ECO:0000256" key="2">
    <source>
        <dbReference type="ARBA" id="ARBA00022692"/>
    </source>
</evidence>
<evidence type="ECO:0000313" key="8">
    <source>
        <dbReference type="EMBL" id="KAG8226135.1"/>
    </source>
</evidence>
<gene>
    <name evidence="8" type="ORF">J437_LFUL005796</name>
</gene>
<feature type="compositionally biased region" description="Basic and acidic residues" evidence="5">
    <location>
        <begin position="57"/>
        <end position="70"/>
    </location>
</feature>
<dbReference type="GO" id="GO:0016020">
    <property type="term" value="C:membrane"/>
    <property type="evidence" value="ECO:0007669"/>
    <property type="project" value="UniProtKB-SubCell"/>
</dbReference>
<organism evidence="8 9">
    <name type="scientific">Ladona fulva</name>
    <name type="common">Scarce chaser dragonfly</name>
    <name type="synonym">Libellula fulva</name>
    <dbReference type="NCBI Taxonomy" id="123851"/>
    <lineage>
        <taxon>Eukaryota</taxon>
        <taxon>Metazoa</taxon>
        <taxon>Ecdysozoa</taxon>
        <taxon>Arthropoda</taxon>
        <taxon>Hexapoda</taxon>
        <taxon>Insecta</taxon>
        <taxon>Pterygota</taxon>
        <taxon>Palaeoptera</taxon>
        <taxon>Odonata</taxon>
        <taxon>Epiprocta</taxon>
        <taxon>Anisoptera</taxon>
        <taxon>Libelluloidea</taxon>
        <taxon>Libellulidae</taxon>
        <taxon>Ladona</taxon>
    </lineage>
</organism>
<dbReference type="Proteomes" id="UP000792457">
    <property type="component" value="Unassembled WGS sequence"/>
</dbReference>
<dbReference type="GO" id="GO:0004930">
    <property type="term" value="F:G protein-coupled receptor activity"/>
    <property type="evidence" value="ECO:0007669"/>
    <property type="project" value="InterPro"/>
</dbReference>
<evidence type="ECO:0000256" key="7">
    <source>
        <dbReference type="SAM" id="SignalP"/>
    </source>
</evidence>